<keyword evidence="3" id="KW-1185">Reference proteome</keyword>
<feature type="region of interest" description="Disordered" evidence="1">
    <location>
        <begin position="1"/>
        <end position="25"/>
    </location>
</feature>
<feature type="region of interest" description="Disordered" evidence="1">
    <location>
        <begin position="269"/>
        <end position="293"/>
    </location>
</feature>
<feature type="compositionally biased region" description="Polar residues" evidence="1">
    <location>
        <begin position="595"/>
        <end position="614"/>
    </location>
</feature>
<feature type="compositionally biased region" description="Polar residues" evidence="1">
    <location>
        <begin position="1023"/>
        <end position="1034"/>
    </location>
</feature>
<dbReference type="EMBL" id="JAGPXC010000001">
    <property type="protein sequence ID" value="KAH6659894.1"/>
    <property type="molecule type" value="Genomic_DNA"/>
</dbReference>
<feature type="compositionally biased region" description="Basic and acidic residues" evidence="1">
    <location>
        <begin position="1050"/>
        <end position="1069"/>
    </location>
</feature>
<feature type="compositionally biased region" description="Polar residues" evidence="1">
    <location>
        <begin position="854"/>
        <end position="866"/>
    </location>
</feature>
<dbReference type="GeneID" id="70128064"/>
<feature type="compositionally biased region" description="Polar residues" evidence="1">
    <location>
        <begin position="875"/>
        <end position="888"/>
    </location>
</feature>
<feature type="region of interest" description="Disordered" evidence="1">
    <location>
        <begin position="380"/>
        <end position="410"/>
    </location>
</feature>
<organism evidence="2 3">
    <name type="scientific">Truncatella angustata</name>
    <dbReference type="NCBI Taxonomy" id="152316"/>
    <lineage>
        <taxon>Eukaryota</taxon>
        <taxon>Fungi</taxon>
        <taxon>Dikarya</taxon>
        <taxon>Ascomycota</taxon>
        <taxon>Pezizomycotina</taxon>
        <taxon>Sordariomycetes</taxon>
        <taxon>Xylariomycetidae</taxon>
        <taxon>Amphisphaeriales</taxon>
        <taxon>Sporocadaceae</taxon>
        <taxon>Truncatella</taxon>
    </lineage>
</organism>
<evidence type="ECO:0000313" key="2">
    <source>
        <dbReference type="EMBL" id="KAH6659894.1"/>
    </source>
</evidence>
<dbReference type="OrthoDB" id="5415512at2759"/>
<reference evidence="2" key="1">
    <citation type="journal article" date="2021" name="Nat. Commun.">
        <title>Genetic determinants of endophytism in the Arabidopsis root mycobiome.</title>
        <authorList>
            <person name="Mesny F."/>
            <person name="Miyauchi S."/>
            <person name="Thiergart T."/>
            <person name="Pickel B."/>
            <person name="Atanasova L."/>
            <person name="Karlsson M."/>
            <person name="Huettel B."/>
            <person name="Barry K.W."/>
            <person name="Haridas S."/>
            <person name="Chen C."/>
            <person name="Bauer D."/>
            <person name="Andreopoulos W."/>
            <person name="Pangilinan J."/>
            <person name="LaButti K."/>
            <person name="Riley R."/>
            <person name="Lipzen A."/>
            <person name="Clum A."/>
            <person name="Drula E."/>
            <person name="Henrissat B."/>
            <person name="Kohler A."/>
            <person name="Grigoriev I.V."/>
            <person name="Martin F.M."/>
            <person name="Hacquard S."/>
        </authorList>
    </citation>
    <scope>NUCLEOTIDE SEQUENCE</scope>
    <source>
        <strain evidence="2">MPI-SDFR-AT-0073</strain>
    </source>
</reference>
<feature type="region of interest" description="Disordered" evidence="1">
    <location>
        <begin position="149"/>
        <end position="168"/>
    </location>
</feature>
<feature type="compositionally biased region" description="Polar residues" evidence="1">
    <location>
        <begin position="624"/>
        <end position="644"/>
    </location>
</feature>
<feature type="compositionally biased region" description="Low complexity" evidence="1">
    <location>
        <begin position="274"/>
        <end position="290"/>
    </location>
</feature>
<feature type="region of interest" description="Disordered" evidence="1">
    <location>
        <begin position="1123"/>
        <end position="1232"/>
    </location>
</feature>
<dbReference type="RefSeq" id="XP_045964025.1">
    <property type="nucleotide sequence ID" value="XM_046099172.1"/>
</dbReference>
<feature type="compositionally biased region" description="Low complexity" evidence="1">
    <location>
        <begin position="570"/>
        <end position="584"/>
    </location>
</feature>
<feature type="region of interest" description="Disordered" evidence="1">
    <location>
        <begin position="822"/>
        <end position="1088"/>
    </location>
</feature>
<sequence>MISTSSLGEQPSIPPKTSIAKTGHNVQSRVEVLTSDVEVKKDPTGQRPLLGDDRLYLPDSELYLTTTRSGKPAIARCKNHDILRHHGFDLLGQSFGIPSRADFERGRRPTIVVPKQRSRSAYSVPAPRVIEIGSDDEEGNTASKVEHIDDCVDQSSSGSSSRSTTTLKGILRSPRAVVEQEPLQTASPPLIQPTHRIRRRRCSFSHPPPIERSRFAVCDSEDDGFPVEYNVPLDSPGAFYTPLASPHHHVITGTMPNYHQPVTASQLPSVAWHSGPSSHPPSSASSNLSSNVLPQQTQPFGIQYQNVLGFGTLQPAPMGSIPHMQQQTTASILYPQPGFIPPPPPLPPGTIPLNTQPATGNIGTVHVMANEEERIKNHFESVVKPQLASNHKQRKKPKEQAPEDEQPQASVEKYKEGMKKLEQEAPPGTGIPASQEMLKDLPPKVSSDRLMAYTHVCAGCGKTRSQGYHMTHLLNKGEKPEADYCRRCIVNAEYTDSEAIESPPEKKILMTPGISVKDNSHGLRTPTSTAEADKSGHRKISHRKRSSRGSLLKTVSSILSSGSRSRRAVSLSSPEEASSRGSSRTGAPRVHRPDPTSSKARSNRISQQRSSLSKASAERFKPSASLQATQMTVNPTDNSQGGNHSQRELHRPRSPTRRTRAAPNPYSNTMSRLKIPNSSHSRVPNFSYKSSPLVPSTKNVQEGASGHLDPWYRQSLAHTEASETEAYAGNSEANKSHCNNHGTTSSGNILPSDQPGGQIGHGFKTAGSYPGPESALVERADSVDHLLEQANVQSSPNRSHVSQNHGGWDSLGIFNKAPDLKKPLDDHGGDTWNDVPIDIGESGHNSRHSEAGSGDSSKGYSNSPSYEGQDLFDQAPNSNDPLGQSSVREATGFGNASLLGDTSSRSNIGIPDPGSRKSRKRPDQKSDHQCAGTFDQVPNLRNVFDHPQAGGAAQNHDNLKIGGSWRESGSHGSSRREVSNEATLHEATGTFNRNPNFSDIFKRPQPDGGGFSKAKLEPCDSPYRSQHSGSSGQKSDTKTRSHAISTLKMAQDERGIESEPELSPDKDAFDSLPATPLDTTWGNEFEPRPYVQNDSWEYNQSHFEQQAEQMVEQMVEDELMHAESCASDEERTDGNARYQLSNESENEGSTAFDKDDIKQLEFLSHERPQSRRSSNKSHSRSSRDHSQLSSKHYSHTEAYAKSTRSHASSRNNMYEYPEDNNRSTVSNKSSFDFLPPAEGSSVLAHTGHSGDNIAKLGTLHDNTSTTSSTRPLRRRIRRFGL</sequence>
<name>A0A9P8UXT2_9PEZI</name>
<proteinExistence type="predicted"/>
<feature type="region of interest" description="Disordered" evidence="1">
    <location>
        <begin position="510"/>
        <end position="694"/>
    </location>
</feature>
<gene>
    <name evidence="2" type="ORF">BKA67DRAFT_530020</name>
</gene>
<protein>
    <submittedName>
        <fullName evidence="2">Uncharacterized protein</fullName>
    </submittedName>
</protein>
<comment type="caution">
    <text evidence="2">The sequence shown here is derived from an EMBL/GenBank/DDBJ whole genome shotgun (WGS) entry which is preliminary data.</text>
</comment>
<feature type="compositionally biased region" description="Low complexity" evidence="1">
    <location>
        <begin position="962"/>
        <end position="972"/>
    </location>
</feature>
<evidence type="ECO:0000256" key="1">
    <source>
        <dbReference type="SAM" id="MobiDB-lite"/>
    </source>
</evidence>
<feature type="region of interest" description="Disordered" evidence="1">
    <location>
        <begin position="722"/>
        <end position="774"/>
    </location>
</feature>
<accession>A0A9P8UXT2</accession>
<evidence type="ECO:0000313" key="3">
    <source>
        <dbReference type="Proteomes" id="UP000758603"/>
    </source>
</evidence>
<feature type="compositionally biased region" description="Low complexity" evidence="1">
    <location>
        <begin position="155"/>
        <end position="166"/>
    </location>
</feature>
<feature type="compositionally biased region" description="Polar residues" evidence="1">
    <location>
        <begin position="731"/>
        <end position="751"/>
    </location>
</feature>
<feature type="compositionally biased region" description="Basic residues" evidence="1">
    <location>
        <begin position="536"/>
        <end position="547"/>
    </location>
</feature>
<dbReference type="Proteomes" id="UP000758603">
    <property type="component" value="Unassembled WGS sequence"/>
</dbReference>
<feature type="compositionally biased region" description="Basic and acidic residues" evidence="1">
    <location>
        <begin position="1152"/>
        <end position="1169"/>
    </location>
</feature>
<feature type="compositionally biased region" description="Polar residues" evidence="1">
    <location>
        <begin position="1138"/>
        <end position="1149"/>
    </location>
</feature>
<feature type="compositionally biased region" description="Polar residues" evidence="1">
    <location>
        <begin position="666"/>
        <end position="694"/>
    </location>
</feature>